<dbReference type="InterPro" id="IPR049886">
    <property type="entry name" value="CFI_box_CTERM_dom"/>
</dbReference>
<proteinExistence type="predicted"/>
<sequence length="342" mass="38558">MKLRLKYPRLYAALAVTGLIHSASSSAQDVPYCETDVGAFGAYRVSTKMHNSNNQNLLVDFRVTLERLFSGGEQRIENLHPQSNLATLVGQSKLIMNIQYYVMRGEENYSVLVNNVAVEHPGTSYASNNIGIDSAVIKIGDTSFEPNYVQRYSDNGFFRSYHETDLGETLFGNWMANSNVSIAFLSQADGKTVPYANIHLQGDKIGQYSSIIERQLDDLWEAYSAQDCVRFAPIDGDDDCFLTTAATACIGLADDCWELETLREFRDQHLLRTAAGTDLVREYYEIAPDIVSRINAKSDANQRWLKTYWSGILPTAILVRLGMHRWAEHAYRRLVKRLQLSA</sequence>
<evidence type="ECO:0000313" key="2">
    <source>
        <dbReference type="EMBL" id="RUO36919.1"/>
    </source>
</evidence>
<organism evidence="2 3">
    <name type="scientific">Aliidiomarina shirensis</name>
    <dbReference type="NCBI Taxonomy" id="1048642"/>
    <lineage>
        <taxon>Bacteria</taxon>
        <taxon>Pseudomonadati</taxon>
        <taxon>Pseudomonadota</taxon>
        <taxon>Gammaproteobacteria</taxon>
        <taxon>Alteromonadales</taxon>
        <taxon>Idiomarinaceae</taxon>
        <taxon>Aliidiomarina</taxon>
    </lineage>
</organism>
<keyword evidence="3" id="KW-1185">Reference proteome</keyword>
<dbReference type="NCBIfam" id="NF041770">
    <property type="entry name" value="CFI_box_CTERM"/>
    <property type="match status" value="1"/>
</dbReference>
<comment type="caution">
    <text evidence="2">The sequence shown here is derived from an EMBL/GenBank/DDBJ whole genome shotgun (WGS) entry which is preliminary data.</text>
</comment>
<keyword evidence="1" id="KW-0732">Signal</keyword>
<dbReference type="EMBL" id="PIPP01000003">
    <property type="protein sequence ID" value="RUO36919.1"/>
    <property type="molecule type" value="Genomic_DNA"/>
</dbReference>
<feature type="chain" id="PRO_5019405618" evidence="1">
    <location>
        <begin position="28"/>
        <end position="342"/>
    </location>
</feature>
<reference evidence="3" key="1">
    <citation type="journal article" date="2018" name="Front. Microbiol.">
        <title>Genome-Based Analysis Reveals the Taxonomy and Diversity of the Family Idiomarinaceae.</title>
        <authorList>
            <person name="Liu Y."/>
            <person name="Lai Q."/>
            <person name="Shao Z."/>
        </authorList>
    </citation>
    <scope>NUCLEOTIDE SEQUENCE [LARGE SCALE GENOMIC DNA]</scope>
    <source>
        <strain evidence="3">AIS</strain>
    </source>
</reference>
<dbReference type="Proteomes" id="UP000286934">
    <property type="component" value="Unassembled WGS sequence"/>
</dbReference>
<name>A0A432WT22_9GAMM</name>
<dbReference type="OrthoDB" id="583109at2"/>
<dbReference type="AlphaFoldDB" id="A0A432WT22"/>
<protein>
    <submittedName>
        <fullName evidence="2">Uncharacterized protein</fullName>
    </submittedName>
</protein>
<gene>
    <name evidence="2" type="ORF">CWE13_08730</name>
</gene>
<feature type="signal peptide" evidence="1">
    <location>
        <begin position="1"/>
        <end position="27"/>
    </location>
</feature>
<accession>A0A432WT22</accession>
<evidence type="ECO:0000256" key="1">
    <source>
        <dbReference type="SAM" id="SignalP"/>
    </source>
</evidence>
<evidence type="ECO:0000313" key="3">
    <source>
        <dbReference type="Proteomes" id="UP000286934"/>
    </source>
</evidence>